<keyword evidence="3 8" id="KW-0813">Transport</keyword>
<evidence type="ECO:0000259" key="9">
    <source>
        <dbReference type="PROSITE" id="PS51012"/>
    </source>
</evidence>
<dbReference type="InterPro" id="IPR013525">
    <property type="entry name" value="ABC2_TM"/>
</dbReference>
<dbReference type="GO" id="GO:0005886">
    <property type="term" value="C:plasma membrane"/>
    <property type="evidence" value="ECO:0007669"/>
    <property type="project" value="UniProtKB-SubCell"/>
</dbReference>
<evidence type="ECO:0000256" key="8">
    <source>
        <dbReference type="RuleBase" id="RU361157"/>
    </source>
</evidence>
<evidence type="ECO:0000313" key="10">
    <source>
        <dbReference type="EMBL" id="AGC72333.1"/>
    </source>
</evidence>
<keyword evidence="6 8" id="KW-1133">Transmembrane helix</keyword>
<evidence type="ECO:0000256" key="5">
    <source>
        <dbReference type="ARBA" id="ARBA00022692"/>
    </source>
</evidence>
<keyword evidence="4 8" id="KW-1003">Cell membrane</keyword>
<accession>L7VZ31</accession>
<dbReference type="InterPro" id="IPR047817">
    <property type="entry name" value="ABC2_TM_bact-type"/>
</dbReference>
<keyword evidence="5 8" id="KW-0812">Transmembrane</keyword>
<dbReference type="Pfam" id="PF01061">
    <property type="entry name" value="ABC2_membrane"/>
    <property type="match status" value="1"/>
</dbReference>
<sequence>MKAAVLPGAPNARKAQSLAGRLRTLFHYRELILNLALRELKARYKNTVLGFFWSLLNPLGMMLVFTAVFTIFMRSKIENFPIYALCGLLPWNYFSAAVMGSVNTIVNNANLVTKVYFPREVLPIATVLANLVNFLLTLVVLFAALLLVRTPFNPWLWLLPVVIIIQSAFILGLAFILSTLNVFYRDTLMVMDVAMLAWFFLTPIFYPLEDLPRSYLIGNFDLDLHRTMYILNPMASIINTYRDLLYRGYRTDFDFFVRTATTAFLVLIVGYWFFCKYSDRFGEEV</sequence>
<proteinExistence type="inferred from homology"/>
<feature type="transmembrane region" description="Helical" evidence="8">
    <location>
        <begin position="51"/>
        <end position="73"/>
    </location>
</feature>
<evidence type="ECO:0000256" key="3">
    <source>
        <dbReference type="ARBA" id="ARBA00022448"/>
    </source>
</evidence>
<dbReference type="GO" id="GO:0140359">
    <property type="term" value="F:ABC-type transporter activity"/>
    <property type="evidence" value="ECO:0007669"/>
    <property type="project" value="InterPro"/>
</dbReference>
<dbReference type="PROSITE" id="PS51012">
    <property type="entry name" value="ABC_TM2"/>
    <property type="match status" value="1"/>
</dbReference>
<comment type="similarity">
    <text evidence="2 8">Belongs to the ABC-2 integral membrane protein family.</text>
</comment>
<feature type="transmembrane region" description="Helical" evidence="8">
    <location>
        <begin position="255"/>
        <end position="274"/>
    </location>
</feature>
<name>L7VZ31_9BACT</name>
<organism evidence="10">
    <name type="scientific">uncultured bacterium A1Q1_fos_2004</name>
    <dbReference type="NCBI Taxonomy" id="1256557"/>
    <lineage>
        <taxon>Bacteria</taxon>
        <taxon>environmental samples</taxon>
    </lineage>
</organism>
<feature type="transmembrane region" description="Helical" evidence="8">
    <location>
        <begin position="122"/>
        <end position="148"/>
    </location>
</feature>
<protein>
    <recommendedName>
        <fullName evidence="8">Transport permease protein</fullName>
    </recommendedName>
</protein>
<evidence type="ECO:0000256" key="6">
    <source>
        <dbReference type="ARBA" id="ARBA00022989"/>
    </source>
</evidence>
<evidence type="ECO:0000256" key="7">
    <source>
        <dbReference type="ARBA" id="ARBA00023136"/>
    </source>
</evidence>
<feature type="transmembrane region" description="Helical" evidence="8">
    <location>
        <begin position="155"/>
        <end position="177"/>
    </location>
</feature>
<feature type="transmembrane region" description="Helical" evidence="8">
    <location>
        <begin position="189"/>
        <end position="208"/>
    </location>
</feature>
<reference evidence="10" key="1">
    <citation type="submission" date="2012-09" db="EMBL/GenBank/DDBJ databases">
        <title>Metagenomic Characterization of a Microbial Community in Wastewater Detects High Levels of Antibiotic Resistance.</title>
        <authorList>
            <person name="Abrams M."/>
            <person name="Caldwell A."/>
            <person name="Vandaei E."/>
            <person name="Lee W."/>
            <person name="Perrott J."/>
            <person name="Khan S.Y."/>
            <person name="Ta J."/>
            <person name="Romero D."/>
            <person name="Nguyen V."/>
            <person name="Pourmand N."/>
            <person name="Ouverney C.C."/>
        </authorList>
    </citation>
    <scope>NUCLEOTIDE SEQUENCE</scope>
</reference>
<feature type="domain" description="ABC transmembrane type-2" evidence="9">
    <location>
        <begin position="49"/>
        <end position="277"/>
    </location>
</feature>
<dbReference type="EMBL" id="JX649899">
    <property type="protein sequence ID" value="AGC72333.1"/>
    <property type="molecule type" value="Genomic_DNA"/>
</dbReference>
<dbReference type="GO" id="GO:0015920">
    <property type="term" value="P:lipopolysaccharide transport"/>
    <property type="evidence" value="ECO:0007669"/>
    <property type="project" value="TreeGrafter"/>
</dbReference>
<evidence type="ECO:0000256" key="2">
    <source>
        <dbReference type="ARBA" id="ARBA00007783"/>
    </source>
</evidence>
<feature type="transmembrane region" description="Helical" evidence="8">
    <location>
        <begin position="80"/>
        <end position="102"/>
    </location>
</feature>
<evidence type="ECO:0000256" key="1">
    <source>
        <dbReference type="ARBA" id="ARBA00004651"/>
    </source>
</evidence>
<comment type="subcellular location">
    <subcellularLocation>
        <location evidence="1 8">Cell membrane</location>
        <topology evidence="1 8">Multi-pass membrane protein</topology>
    </subcellularLocation>
</comment>
<evidence type="ECO:0000256" key="4">
    <source>
        <dbReference type="ARBA" id="ARBA00022475"/>
    </source>
</evidence>
<keyword evidence="7 8" id="KW-0472">Membrane</keyword>
<dbReference type="PANTHER" id="PTHR30413">
    <property type="entry name" value="INNER MEMBRANE TRANSPORT PERMEASE"/>
    <property type="match status" value="1"/>
</dbReference>
<dbReference type="AlphaFoldDB" id="L7VZ31"/>
<dbReference type="PANTHER" id="PTHR30413:SF10">
    <property type="entry name" value="CAPSULE POLYSACCHARIDE EXPORT INNER-MEMBRANE PROTEIN CTRC"/>
    <property type="match status" value="1"/>
</dbReference>